<keyword evidence="4 12" id="KW-0336">GPI-anchor</keyword>
<name>A0AAW1JGC9_POPJA</name>
<dbReference type="GO" id="GO:0090263">
    <property type="term" value="P:positive regulation of canonical Wnt signaling pathway"/>
    <property type="evidence" value="ECO:0007669"/>
    <property type="project" value="TreeGrafter"/>
</dbReference>
<reference evidence="14 15" key="1">
    <citation type="journal article" date="2024" name="BMC Genomics">
        <title>De novo assembly and annotation of Popillia japonica's genome with initial clues to its potential as an invasive pest.</title>
        <authorList>
            <person name="Cucini C."/>
            <person name="Boschi S."/>
            <person name="Funari R."/>
            <person name="Cardaioli E."/>
            <person name="Iannotti N."/>
            <person name="Marturano G."/>
            <person name="Paoli F."/>
            <person name="Bruttini M."/>
            <person name="Carapelli A."/>
            <person name="Frati F."/>
            <person name="Nardi F."/>
        </authorList>
    </citation>
    <scope>NUCLEOTIDE SEQUENCE [LARGE SCALE GENOMIC DNA]</scope>
    <source>
        <strain evidence="14">DMR45628</strain>
    </source>
</reference>
<dbReference type="GO" id="GO:0098552">
    <property type="term" value="C:side of membrane"/>
    <property type="evidence" value="ECO:0007669"/>
    <property type="project" value="UniProtKB-KW"/>
</dbReference>
<keyword evidence="7 12" id="KW-0472">Membrane</keyword>
<sequence>MSQPYQNAPQTAFATKTQTKMESISKIKIGHQVKRNCGPARYAESKDPTSIEINTEGNMIKGRTFPQLPDQQISTFLKSIGETRNFYDNLAEVICKDESYVEPKDKRCWNGERIGEYTKTVVDATLDTQKYNPEVIPNTNLQIVDPKVADLADKLRHVHKMVIVSLGGVNLPKAESYIQQGDDPEQGSGSGGGPNIEDDDDDRNDASGSGFGNTDEPSATPPHRIATTPKPTGSSTVTYPSFILTFSLILPTFLIKFAV</sequence>
<keyword evidence="3" id="KW-1003">Cell membrane</keyword>
<evidence type="ECO:0000256" key="9">
    <source>
        <dbReference type="ARBA" id="ARBA00023207"/>
    </source>
</evidence>
<dbReference type="GO" id="GO:0009986">
    <property type="term" value="C:cell surface"/>
    <property type="evidence" value="ECO:0007669"/>
    <property type="project" value="TreeGrafter"/>
</dbReference>
<keyword evidence="5" id="KW-0732">Signal</keyword>
<evidence type="ECO:0000256" key="2">
    <source>
        <dbReference type="ARBA" id="ARBA00010260"/>
    </source>
</evidence>
<evidence type="ECO:0000256" key="7">
    <source>
        <dbReference type="ARBA" id="ARBA00023136"/>
    </source>
</evidence>
<comment type="caution">
    <text evidence="14">The sequence shown here is derived from an EMBL/GenBank/DDBJ whole genome shotgun (WGS) entry which is preliminary data.</text>
</comment>
<keyword evidence="10 12" id="KW-0449">Lipoprotein</keyword>
<comment type="function">
    <text evidence="12">Cell surface proteoglycan.</text>
</comment>
<dbReference type="GO" id="GO:0016477">
    <property type="term" value="P:cell migration"/>
    <property type="evidence" value="ECO:0007669"/>
    <property type="project" value="TreeGrafter"/>
</dbReference>
<dbReference type="AlphaFoldDB" id="A0AAW1JGC9"/>
<dbReference type="GO" id="GO:0005886">
    <property type="term" value="C:plasma membrane"/>
    <property type="evidence" value="ECO:0007669"/>
    <property type="project" value="UniProtKB-SubCell"/>
</dbReference>
<comment type="similarity">
    <text evidence="2 11">Belongs to the glypican family.</text>
</comment>
<dbReference type="GO" id="GO:1905475">
    <property type="term" value="P:regulation of protein localization to membrane"/>
    <property type="evidence" value="ECO:0007669"/>
    <property type="project" value="TreeGrafter"/>
</dbReference>
<dbReference type="GO" id="GO:0005576">
    <property type="term" value="C:extracellular region"/>
    <property type="evidence" value="ECO:0007669"/>
    <property type="project" value="TreeGrafter"/>
</dbReference>
<proteinExistence type="inferred from homology"/>
<evidence type="ECO:0000256" key="4">
    <source>
        <dbReference type="ARBA" id="ARBA00022622"/>
    </source>
</evidence>
<dbReference type="PANTHER" id="PTHR10822">
    <property type="entry name" value="GLYPICAN"/>
    <property type="match status" value="1"/>
</dbReference>
<dbReference type="PANTHER" id="PTHR10822:SF29">
    <property type="entry name" value="DIVISION ABNORMALLY DELAYED PROTEIN"/>
    <property type="match status" value="1"/>
</dbReference>
<dbReference type="InterPro" id="IPR001863">
    <property type="entry name" value="Glypican"/>
</dbReference>
<evidence type="ECO:0000256" key="1">
    <source>
        <dbReference type="ARBA" id="ARBA00004609"/>
    </source>
</evidence>
<protein>
    <submittedName>
        <fullName evidence="14">Glypican</fullName>
    </submittedName>
</protein>
<evidence type="ECO:0000313" key="15">
    <source>
        <dbReference type="Proteomes" id="UP001458880"/>
    </source>
</evidence>
<evidence type="ECO:0000256" key="8">
    <source>
        <dbReference type="ARBA" id="ARBA00023180"/>
    </source>
</evidence>
<accession>A0AAW1JGC9</accession>
<organism evidence="14 15">
    <name type="scientific">Popillia japonica</name>
    <name type="common">Japanese beetle</name>
    <dbReference type="NCBI Taxonomy" id="7064"/>
    <lineage>
        <taxon>Eukaryota</taxon>
        <taxon>Metazoa</taxon>
        <taxon>Ecdysozoa</taxon>
        <taxon>Arthropoda</taxon>
        <taxon>Hexapoda</taxon>
        <taxon>Insecta</taxon>
        <taxon>Pterygota</taxon>
        <taxon>Neoptera</taxon>
        <taxon>Endopterygota</taxon>
        <taxon>Coleoptera</taxon>
        <taxon>Polyphaga</taxon>
        <taxon>Scarabaeiformia</taxon>
        <taxon>Scarabaeidae</taxon>
        <taxon>Rutelinae</taxon>
        <taxon>Popillia</taxon>
    </lineage>
</organism>
<gene>
    <name evidence="14" type="ORF">QE152_g29706</name>
</gene>
<evidence type="ECO:0000256" key="13">
    <source>
        <dbReference type="SAM" id="MobiDB-lite"/>
    </source>
</evidence>
<evidence type="ECO:0000313" key="14">
    <source>
        <dbReference type="EMBL" id="KAK9702788.1"/>
    </source>
</evidence>
<evidence type="ECO:0000256" key="3">
    <source>
        <dbReference type="ARBA" id="ARBA00022475"/>
    </source>
</evidence>
<evidence type="ECO:0000256" key="6">
    <source>
        <dbReference type="ARBA" id="ARBA00022974"/>
    </source>
</evidence>
<keyword evidence="8" id="KW-0325">Glycoprotein</keyword>
<keyword evidence="9 12" id="KW-0357">Heparan sulfate</keyword>
<dbReference type="EMBL" id="JASPKY010000383">
    <property type="protein sequence ID" value="KAK9702788.1"/>
    <property type="molecule type" value="Genomic_DNA"/>
</dbReference>
<keyword evidence="15" id="KW-1185">Reference proteome</keyword>
<evidence type="ECO:0000256" key="10">
    <source>
        <dbReference type="ARBA" id="ARBA00023288"/>
    </source>
</evidence>
<evidence type="ECO:0000256" key="5">
    <source>
        <dbReference type="ARBA" id="ARBA00022729"/>
    </source>
</evidence>
<dbReference type="Proteomes" id="UP001458880">
    <property type="component" value="Unassembled WGS sequence"/>
</dbReference>
<comment type="subcellular location">
    <subcellularLocation>
        <location evidence="1 12">Cell membrane</location>
        <topology evidence="1 12">Lipid-anchor</topology>
        <topology evidence="1 12">GPI-anchor</topology>
    </subcellularLocation>
</comment>
<evidence type="ECO:0000256" key="12">
    <source>
        <dbReference type="RuleBase" id="RU003519"/>
    </source>
</evidence>
<dbReference type="Pfam" id="PF01153">
    <property type="entry name" value="Glypican"/>
    <property type="match status" value="1"/>
</dbReference>
<keyword evidence="6 12" id="KW-0654">Proteoglycan</keyword>
<evidence type="ECO:0000256" key="11">
    <source>
        <dbReference type="RuleBase" id="RU003518"/>
    </source>
</evidence>
<feature type="region of interest" description="Disordered" evidence="13">
    <location>
        <begin position="178"/>
        <end position="234"/>
    </location>
</feature>